<keyword evidence="2" id="KW-1185">Reference proteome</keyword>
<sequence length="308" mass="28439">MDLLVGDGAAGAGHQLHQDLEVAADSFGVGGDECAVQVEGAHEEVAAGGAPGFVGPGGAEFLLLVVEVGPVEGQGREAGGGLAEGAVGGVEFGGGRLEVTPGGPGFAAGLLDGFVGGGLGGEGGVLVGAGPAGGGVGVGDAGGGAGLEVGGGEFRGARAVGDLVVGLVERGALLVQEGEGLGPGAFVLLLDGLAFGTALEQAAQSGAQAGFGGGRCFVPGGEDVEVFAVVVDALAGGRQLGAGGGEGFSGLGDALVDRALGGFGGEGRAAGGHRGGGGGGVAGFGGRHALVGSPDGVVEGFEAAPAAS</sequence>
<protein>
    <submittedName>
        <fullName evidence="1">Uncharacterized protein</fullName>
    </submittedName>
</protein>
<evidence type="ECO:0000313" key="1">
    <source>
        <dbReference type="EMBL" id="WBP92134.1"/>
    </source>
</evidence>
<reference evidence="1 2" key="1">
    <citation type="submission" date="2022-12" db="EMBL/GenBank/DDBJ databases">
        <title>HUAS 3-15.</title>
        <authorList>
            <person name="Mo P."/>
        </authorList>
    </citation>
    <scope>NUCLEOTIDE SEQUENCE [LARGE SCALE GENOMIC DNA]</scope>
    <source>
        <strain evidence="1 2">HUAS 3-15</strain>
        <plasmid evidence="1 2">punmamed3</plasmid>
    </source>
</reference>
<name>A0ABY7QIR3_9ACTN</name>
<accession>A0ABY7QIR3</accession>
<organism evidence="1 2">
    <name type="scientific">Kitasatospora cathayae</name>
    <dbReference type="NCBI Taxonomy" id="3004092"/>
    <lineage>
        <taxon>Bacteria</taxon>
        <taxon>Bacillati</taxon>
        <taxon>Actinomycetota</taxon>
        <taxon>Actinomycetes</taxon>
        <taxon>Kitasatosporales</taxon>
        <taxon>Streptomycetaceae</taxon>
        <taxon>Kitasatospora</taxon>
    </lineage>
</organism>
<dbReference type="EMBL" id="CP115452">
    <property type="protein sequence ID" value="WBP92134.1"/>
    <property type="molecule type" value="Genomic_DNA"/>
</dbReference>
<dbReference type="Proteomes" id="UP001212821">
    <property type="component" value="Plasmid punmamed3"/>
</dbReference>
<gene>
    <name evidence="1" type="ORF">O1G21_40660</name>
</gene>
<proteinExistence type="predicted"/>
<evidence type="ECO:0000313" key="2">
    <source>
        <dbReference type="Proteomes" id="UP001212821"/>
    </source>
</evidence>
<keyword evidence="1" id="KW-0614">Plasmid</keyword>
<geneLocation type="plasmid" evidence="1 2">
    <name>punmamed3</name>
</geneLocation>